<reference evidence="3 4" key="1">
    <citation type="submission" date="2024-07" db="EMBL/GenBank/DDBJ databases">
        <title>Section-level genome sequencing and comparative genomics of Aspergillus sections Usti and Cavernicolus.</title>
        <authorList>
            <consortium name="Lawrence Berkeley National Laboratory"/>
            <person name="Nybo J.L."/>
            <person name="Vesth T.C."/>
            <person name="Theobald S."/>
            <person name="Frisvad J.C."/>
            <person name="Larsen T.O."/>
            <person name="Kjaerboelling I."/>
            <person name="Rothschild-Mancinelli K."/>
            <person name="Lyhne E.K."/>
            <person name="Kogle M.E."/>
            <person name="Barry K."/>
            <person name="Clum A."/>
            <person name="Na H."/>
            <person name="Ledsgaard L."/>
            <person name="Lin J."/>
            <person name="Lipzen A."/>
            <person name="Kuo A."/>
            <person name="Riley R."/>
            <person name="Mondo S."/>
            <person name="Labutti K."/>
            <person name="Haridas S."/>
            <person name="Pangalinan J."/>
            <person name="Salamov A.A."/>
            <person name="Simmons B.A."/>
            <person name="Magnuson J.K."/>
            <person name="Chen J."/>
            <person name="Drula E."/>
            <person name="Henrissat B."/>
            <person name="Wiebenga A."/>
            <person name="Lubbers R.J."/>
            <person name="Gomes A.C."/>
            <person name="Makela M.R."/>
            <person name="Stajich J."/>
            <person name="Grigoriev I.V."/>
            <person name="Mortensen U.H."/>
            <person name="De Vries R.P."/>
            <person name="Baker S.E."/>
            <person name="Andersen M.R."/>
        </authorList>
    </citation>
    <scope>NUCLEOTIDE SEQUENCE [LARGE SCALE GENOMIC DNA]</scope>
    <source>
        <strain evidence="3 4">CBS 209.92</strain>
    </source>
</reference>
<evidence type="ECO:0000313" key="4">
    <source>
        <dbReference type="Proteomes" id="UP001610563"/>
    </source>
</evidence>
<dbReference type="Proteomes" id="UP001610563">
    <property type="component" value="Unassembled WGS sequence"/>
</dbReference>
<evidence type="ECO:0000313" key="3">
    <source>
        <dbReference type="EMBL" id="KAL2785427.1"/>
    </source>
</evidence>
<accession>A0ABR4FQX3</accession>
<evidence type="ECO:0000259" key="2">
    <source>
        <dbReference type="Pfam" id="PF24883"/>
    </source>
</evidence>
<protein>
    <recommendedName>
        <fullName evidence="2">Nephrocystin 3-like N-terminal domain-containing protein</fullName>
    </recommendedName>
</protein>
<keyword evidence="1" id="KW-0677">Repeat</keyword>
<evidence type="ECO:0000256" key="1">
    <source>
        <dbReference type="ARBA" id="ARBA00022737"/>
    </source>
</evidence>
<feature type="domain" description="Nephrocystin 3-like N-terminal" evidence="2">
    <location>
        <begin position="59"/>
        <end position="142"/>
    </location>
</feature>
<name>A0ABR4FQX3_9EURO</name>
<keyword evidence="4" id="KW-1185">Reference proteome</keyword>
<comment type="caution">
    <text evidence="3">The sequence shown here is derived from an EMBL/GenBank/DDBJ whole genome shotgun (WGS) entry which is preliminary data.</text>
</comment>
<gene>
    <name evidence="3" type="ORF">BJX66DRAFT_60496</name>
</gene>
<dbReference type="EMBL" id="JBFTWV010000145">
    <property type="protein sequence ID" value="KAL2785427.1"/>
    <property type="molecule type" value="Genomic_DNA"/>
</dbReference>
<dbReference type="InterPro" id="IPR056884">
    <property type="entry name" value="NPHP3-like_N"/>
</dbReference>
<dbReference type="Pfam" id="PF24883">
    <property type="entry name" value="NPHP3_N"/>
    <property type="match status" value="1"/>
</dbReference>
<sequence>MSPLQVQMDKMLDAVSEARDEAKPSKQIPIITRTFATAADGEQKNIMKDTPLAENVCLRASFFFERTKPDRNNTKRLFLTLARQLADALPDFKDLLCQATKDNHNVSDQSSRDQWRNLILEPLSRLEKRILSSITLVIVINAMFSVLMTTEAHTETQQPGLIFLWDRLNGQSLGHFQYDYRASPYETAFSPDRTLLALAPGTGLRRRHSLGSMRDNYIESSRSGP</sequence>
<organism evidence="3 4">
    <name type="scientific">Aspergillus keveii</name>
    <dbReference type="NCBI Taxonomy" id="714993"/>
    <lineage>
        <taxon>Eukaryota</taxon>
        <taxon>Fungi</taxon>
        <taxon>Dikarya</taxon>
        <taxon>Ascomycota</taxon>
        <taxon>Pezizomycotina</taxon>
        <taxon>Eurotiomycetes</taxon>
        <taxon>Eurotiomycetidae</taxon>
        <taxon>Eurotiales</taxon>
        <taxon>Aspergillaceae</taxon>
        <taxon>Aspergillus</taxon>
        <taxon>Aspergillus subgen. Nidulantes</taxon>
    </lineage>
</organism>
<proteinExistence type="predicted"/>